<accession>A0ABX2I733</accession>
<evidence type="ECO:0000313" key="2">
    <source>
        <dbReference type="Proteomes" id="UP000822142"/>
    </source>
</evidence>
<dbReference type="RefSeq" id="WP_173749158.1">
    <property type="nucleotide sequence ID" value="NZ_JAAITA010000008.1"/>
</dbReference>
<sequence length="123" mass="13397">MKKKDIFLVGGILILALLCWLVPKGLRLVDGNKETELKITVAGEVYGTYSLEKNQVIKIQDTNVCEIKDGKVKMTEASCPDHVCIRQGTIDAPGETVVCLPNKVVLEIVSKDGEEDGLDAVVK</sequence>
<proteinExistence type="predicted"/>
<dbReference type="CDD" id="cd09911">
    <property type="entry name" value="Lin0431_like"/>
    <property type="match status" value="1"/>
</dbReference>
<reference evidence="1 2" key="1">
    <citation type="journal article" date="2020" name="Cell Host Microbe">
        <title>Functional and Genomic Variation between Human-Derived Isolates of Lachnospiraceae Reveals Inter- and Intra-Species Diversity.</title>
        <authorList>
            <person name="Sorbara M.T."/>
            <person name="Littmann E.R."/>
            <person name="Fontana E."/>
            <person name="Moody T.U."/>
            <person name="Kohout C.E."/>
            <person name="Gjonbalaj M."/>
            <person name="Eaton V."/>
            <person name="Seok R."/>
            <person name="Leiner I.M."/>
            <person name="Pamer E.G."/>
        </authorList>
    </citation>
    <scope>NUCLEOTIDE SEQUENCE [LARGE SCALE GENOMIC DNA]</scope>
    <source>
        <strain evidence="1 2">MSK.15.26</strain>
    </source>
</reference>
<evidence type="ECO:0000313" key="1">
    <source>
        <dbReference type="EMBL" id="NSJ86129.1"/>
    </source>
</evidence>
<dbReference type="Proteomes" id="UP000822142">
    <property type="component" value="Unassembled WGS sequence"/>
</dbReference>
<gene>
    <name evidence="1" type="ORF">G5A70_08060</name>
</gene>
<comment type="caution">
    <text evidence="1">The sequence shown here is derived from an EMBL/GenBank/DDBJ whole genome shotgun (WGS) entry which is preliminary data.</text>
</comment>
<dbReference type="EMBL" id="JAAITA010000008">
    <property type="protein sequence ID" value="NSJ86129.1"/>
    <property type="molecule type" value="Genomic_DNA"/>
</dbReference>
<organism evidence="1 2">
    <name type="scientific">Blautia hansenii</name>
    <name type="common">Ruminococcus hansenii</name>
    <dbReference type="NCBI Taxonomy" id="1322"/>
    <lineage>
        <taxon>Bacteria</taxon>
        <taxon>Bacillati</taxon>
        <taxon>Bacillota</taxon>
        <taxon>Clostridia</taxon>
        <taxon>Lachnospirales</taxon>
        <taxon>Lachnospiraceae</taxon>
        <taxon>Blautia</taxon>
    </lineage>
</organism>
<dbReference type="Pfam" id="PF07009">
    <property type="entry name" value="NusG_II"/>
    <property type="match status" value="1"/>
</dbReference>
<dbReference type="Gene3D" id="2.60.320.10">
    <property type="entry name" value="N-utilization substance G protein NusG, insert domain"/>
    <property type="match status" value="1"/>
</dbReference>
<keyword evidence="2" id="KW-1185">Reference proteome</keyword>
<protein>
    <submittedName>
        <fullName evidence="1">NusG domain II-containing protein</fullName>
    </submittedName>
</protein>
<name>A0ABX2I733_BLAHA</name>
<dbReference type="InterPro" id="IPR038690">
    <property type="entry name" value="NusG_2_sf"/>
</dbReference>